<evidence type="ECO:0000313" key="2">
    <source>
        <dbReference type="EMBL" id="KAF2149942.1"/>
    </source>
</evidence>
<proteinExistence type="predicted"/>
<dbReference type="Proteomes" id="UP000799439">
    <property type="component" value="Unassembled WGS sequence"/>
</dbReference>
<dbReference type="EMBL" id="ML996090">
    <property type="protein sequence ID" value="KAF2149942.1"/>
    <property type="molecule type" value="Genomic_DNA"/>
</dbReference>
<feature type="compositionally biased region" description="Polar residues" evidence="1">
    <location>
        <begin position="135"/>
        <end position="153"/>
    </location>
</feature>
<evidence type="ECO:0000256" key="1">
    <source>
        <dbReference type="SAM" id="MobiDB-lite"/>
    </source>
</evidence>
<protein>
    <submittedName>
        <fullName evidence="2">Uncharacterized protein</fullName>
    </submittedName>
</protein>
<accession>A0A9P4IY25</accession>
<evidence type="ECO:0000313" key="3">
    <source>
        <dbReference type="Proteomes" id="UP000799439"/>
    </source>
</evidence>
<feature type="region of interest" description="Disordered" evidence="1">
    <location>
        <begin position="135"/>
        <end position="169"/>
    </location>
</feature>
<name>A0A9P4IY25_9PEZI</name>
<reference evidence="2" key="1">
    <citation type="journal article" date="2020" name="Stud. Mycol.">
        <title>101 Dothideomycetes genomes: a test case for predicting lifestyles and emergence of pathogens.</title>
        <authorList>
            <person name="Haridas S."/>
            <person name="Albert R."/>
            <person name="Binder M."/>
            <person name="Bloem J."/>
            <person name="Labutti K."/>
            <person name="Salamov A."/>
            <person name="Andreopoulos B."/>
            <person name="Baker S."/>
            <person name="Barry K."/>
            <person name="Bills G."/>
            <person name="Bluhm B."/>
            <person name="Cannon C."/>
            <person name="Castanera R."/>
            <person name="Culley D."/>
            <person name="Daum C."/>
            <person name="Ezra D."/>
            <person name="Gonzalez J."/>
            <person name="Henrissat B."/>
            <person name="Kuo A."/>
            <person name="Liang C."/>
            <person name="Lipzen A."/>
            <person name="Lutzoni F."/>
            <person name="Magnuson J."/>
            <person name="Mondo S."/>
            <person name="Nolan M."/>
            <person name="Ohm R."/>
            <person name="Pangilinan J."/>
            <person name="Park H.-J."/>
            <person name="Ramirez L."/>
            <person name="Alfaro M."/>
            <person name="Sun H."/>
            <person name="Tritt A."/>
            <person name="Yoshinaga Y."/>
            <person name="Zwiers L.-H."/>
            <person name="Turgeon B."/>
            <person name="Goodwin S."/>
            <person name="Spatafora J."/>
            <person name="Crous P."/>
            <person name="Grigoriev I."/>
        </authorList>
    </citation>
    <scope>NUCLEOTIDE SEQUENCE</scope>
    <source>
        <strain evidence="2">CBS 260.36</strain>
    </source>
</reference>
<comment type="caution">
    <text evidence="2">The sequence shown here is derived from an EMBL/GenBank/DDBJ whole genome shotgun (WGS) entry which is preliminary data.</text>
</comment>
<keyword evidence="3" id="KW-1185">Reference proteome</keyword>
<gene>
    <name evidence="2" type="ORF">K461DRAFT_36848</name>
</gene>
<organism evidence="2 3">
    <name type="scientific">Myriangium duriaei CBS 260.36</name>
    <dbReference type="NCBI Taxonomy" id="1168546"/>
    <lineage>
        <taxon>Eukaryota</taxon>
        <taxon>Fungi</taxon>
        <taxon>Dikarya</taxon>
        <taxon>Ascomycota</taxon>
        <taxon>Pezizomycotina</taxon>
        <taxon>Dothideomycetes</taxon>
        <taxon>Dothideomycetidae</taxon>
        <taxon>Myriangiales</taxon>
        <taxon>Myriangiaceae</taxon>
        <taxon>Myriangium</taxon>
    </lineage>
</organism>
<sequence length="169" mass="18946">MAHIALPFHYQRRTFVHHSNRALHETPRSLAIACNDNLPPSKDTWAKLPRHVLLHAIFIFSQMSLDINRQVLHMKLVCLSYTRDRYLEFGWGLLSDGTKVSRACRHPSSFLPATTVYFWHEILISGRVGASLKSTTEIGPPSRNASTAPSCSLPNDKLGSLRSLDASTP</sequence>
<dbReference type="AlphaFoldDB" id="A0A9P4IY25"/>